<dbReference type="GeneID" id="5179639"/>
<dbReference type="OrthoDB" id="27344at10239"/>
<dbReference type="KEGG" id="vg:5179639"/>
<accession>A3EZS6</accession>
<proteinExistence type="predicted"/>
<evidence type="ECO:0000313" key="2">
    <source>
        <dbReference type="Proteomes" id="UP000002147"/>
    </source>
</evidence>
<evidence type="ECO:0000313" key="1">
    <source>
        <dbReference type="EMBL" id="ABN47346.1"/>
    </source>
</evidence>
<reference evidence="1 2" key="1">
    <citation type="submission" date="2013-12" db="EMBL/GenBank/DDBJ databases">
        <title>Analysis of Salmonella Enteritidis Typing Phage 3 (SETP3).</title>
        <authorList>
            <person name="De Lappe N."/>
            <person name="Cormican M."/>
        </authorList>
    </citation>
    <scope>NUCLEOTIDE SEQUENCE [LARGE SCALE GENOMIC DNA]</scope>
</reference>
<dbReference type="Proteomes" id="UP000002147">
    <property type="component" value="Segment"/>
</dbReference>
<dbReference type="RefSeq" id="YP_001110817.1">
    <property type="nucleotide sequence ID" value="NC_009232.2"/>
</dbReference>
<dbReference type="EMBL" id="EF177456">
    <property type="protein sequence ID" value="ABN47346.1"/>
    <property type="molecule type" value="Genomic_DNA"/>
</dbReference>
<name>A3EZS6_9CAUD</name>
<keyword evidence="2" id="KW-1185">Reference proteome</keyword>
<organism evidence="1 2">
    <name type="scientific">Salmonella phage SETP3</name>
    <dbReference type="NCBI Taxonomy" id="424944"/>
    <lineage>
        <taxon>Viruses</taxon>
        <taxon>Duplodnaviria</taxon>
        <taxon>Heunggongvirae</taxon>
        <taxon>Uroviricota</taxon>
        <taxon>Caudoviricetes</taxon>
        <taxon>Sarkviridae</taxon>
        <taxon>Guernseyvirinae</taxon>
        <taxon>Jerseyvirus</taxon>
        <taxon>Jerseyvirus SETP3</taxon>
    </lineage>
</organism>
<sequence length="88" mass="9514">MPFILIVGACIEGVGMGKHIIKVDHLDGVRLSTNKIETWCGAAPSYGEWLFQDAQHALCAVENGFEQEPCAQCLSAIIRVATQALRGD</sequence>
<protein>
    <submittedName>
        <fullName evidence="1">Uncharacterized protein</fullName>
    </submittedName>
</protein>